<name>A0A2N5ZL25_MUIH1</name>
<organism evidence="1 2">
    <name type="scientific">Muiribacterium halophilum</name>
    <dbReference type="NCBI Taxonomy" id="2053465"/>
    <lineage>
        <taxon>Bacteria</taxon>
        <taxon>Candidatus Muiribacteriota</taxon>
        <taxon>Candidatus Muiribacteriia</taxon>
        <taxon>Candidatus Muiribacteriales</taxon>
        <taxon>Candidatus Muiribacteriaceae</taxon>
        <taxon>Candidatus Muiribacterium</taxon>
    </lineage>
</organism>
<proteinExistence type="predicted"/>
<protein>
    <submittedName>
        <fullName evidence="1">Uncharacterized protein</fullName>
    </submittedName>
</protein>
<evidence type="ECO:0000313" key="1">
    <source>
        <dbReference type="EMBL" id="PLX19397.1"/>
    </source>
</evidence>
<reference evidence="1 2" key="1">
    <citation type="submission" date="2017-11" db="EMBL/GenBank/DDBJ databases">
        <title>Genome-resolved metagenomics identifies genetic mobility, metabolic interactions, and unexpected diversity in perchlorate-reducing communities.</title>
        <authorList>
            <person name="Barnum T.P."/>
            <person name="Figueroa I.A."/>
            <person name="Carlstrom C.I."/>
            <person name="Lucas L.N."/>
            <person name="Engelbrektson A.L."/>
            <person name="Coates J.D."/>
        </authorList>
    </citation>
    <scope>NUCLEOTIDE SEQUENCE [LARGE SCALE GENOMIC DNA]</scope>
    <source>
        <strain evidence="1">BM706</strain>
    </source>
</reference>
<dbReference type="EMBL" id="PKTG01000032">
    <property type="protein sequence ID" value="PLX19397.1"/>
    <property type="molecule type" value="Genomic_DNA"/>
</dbReference>
<comment type="caution">
    <text evidence="1">The sequence shown here is derived from an EMBL/GenBank/DDBJ whole genome shotgun (WGS) entry which is preliminary data.</text>
</comment>
<dbReference type="AlphaFoldDB" id="A0A2N5ZL25"/>
<sequence>MNKNLFIIFLIIIISITTLAGKYDVYYEAEVEPVYYGNSDSDIRLDITADTDKELDKDTFLTLRGRLLSDEDDTTIKFDRFYLERYEDKLKITAGKQRIYWGLSQVFNYTDIFNRIDITDTKADHTGVKALKLLYNTDYFSRIELANEFKDGKDSFAIRYTKFINGWEYMLNYLDYNNVFDSKDYIFEFKGDIEIGVWGQIIRKKTIIDMDLYVLGMDYSWDINDKTLYFMTEYTKNDTLDVDYTYYNASYNINMFSSIMLNYMTSSINSKEYYGVSYDYTIDDFQKLTLAYNRFYSFNNSLVPGNNRDKEFYINWTYSW</sequence>
<accession>A0A2N5ZL25</accession>
<evidence type="ECO:0000313" key="2">
    <source>
        <dbReference type="Proteomes" id="UP000234857"/>
    </source>
</evidence>
<gene>
    <name evidence="1" type="ORF">C0601_01875</name>
</gene>
<dbReference type="Proteomes" id="UP000234857">
    <property type="component" value="Unassembled WGS sequence"/>
</dbReference>
<dbReference type="SUPFAM" id="SSF56935">
    <property type="entry name" value="Porins"/>
    <property type="match status" value="1"/>
</dbReference>